<organism evidence="2">
    <name type="scientific">Setaria italica</name>
    <name type="common">Foxtail millet</name>
    <name type="synonym">Panicum italicum</name>
    <dbReference type="NCBI Taxonomy" id="4555"/>
    <lineage>
        <taxon>Eukaryota</taxon>
        <taxon>Viridiplantae</taxon>
        <taxon>Streptophyta</taxon>
        <taxon>Embryophyta</taxon>
        <taxon>Tracheophyta</taxon>
        <taxon>Spermatophyta</taxon>
        <taxon>Magnoliopsida</taxon>
        <taxon>Liliopsida</taxon>
        <taxon>Poales</taxon>
        <taxon>Poaceae</taxon>
        <taxon>PACMAD clade</taxon>
        <taxon>Panicoideae</taxon>
        <taxon>Panicodae</taxon>
        <taxon>Paniceae</taxon>
        <taxon>Cenchrinae</taxon>
        <taxon>Setaria</taxon>
    </lineage>
</organism>
<name>A0A368SIA9_SETIT</name>
<feature type="compositionally biased region" description="Basic and acidic residues" evidence="1">
    <location>
        <begin position="15"/>
        <end position="27"/>
    </location>
</feature>
<accession>A0A368SIA9</accession>
<sequence length="137" mass="15082">MPKDPKNLETAARARTLDHPRCFDSAEHVSAIPTARNGRGSNPLQLPSDHRSENTSTVTGHASNLKKACIAAKEGIRLPFATKERLTDLTKKTSPEKTRSNHRRHQRGSLFAGEVAPTRPPLPETVDNDDEQTPDVD</sequence>
<feature type="compositionally biased region" description="Acidic residues" evidence="1">
    <location>
        <begin position="126"/>
        <end position="137"/>
    </location>
</feature>
<dbReference type="EMBL" id="CM003536">
    <property type="protein sequence ID" value="RCV42179.1"/>
    <property type="molecule type" value="Genomic_DNA"/>
</dbReference>
<evidence type="ECO:0000313" key="2">
    <source>
        <dbReference type="EMBL" id="RCV42179.1"/>
    </source>
</evidence>
<dbReference type="AlphaFoldDB" id="A0A368SIA9"/>
<protein>
    <submittedName>
        <fullName evidence="2">Uncharacterized protein</fullName>
    </submittedName>
</protein>
<gene>
    <name evidence="2" type="ORF">SETIT_9G195500v2</name>
</gene>
<reference evidence="2" key="1">
    <citation type="journal article" date="2012" name="Nat. Biotechnol.">
        <title>Reference genome sequence of the model plant Setaria.</title>
        <authorList>
            <person name="Bennetzen J.L."/>
            <person name="Schmutz J."/>
            <person name="Wang H."/>
            <person name="Percifield R."/>
            <person name="Hawkins J."/>
            <person name="Pontaroli A.C."/>
            <person name="Estep M."/>
            <person name="Feng L."/>
            <person name="Vaughn J.N."/>
            <person name="Grimwood J."/>
            <person name="Jenkins J."/>
            <person name="Barry K."/>
            <person name="Lindquist E."/>
            <person name="Hellsten U."/>
            <person name="Deshpande S."/>
            <person name="Wang X."/>
            <person name="Wu X."/>
            <person name="Mitros T."/>
            <person name="Triplett J."/>
            <person name="Yang X."/>
            <person name="Ye C.Y."/>
            <person name="Mauro-Herrera M."/>
            <person name="Wang L."/>
            <person name="Li P."/>
            <person name="Sharma M."/>
            <person name="Sharma R."/>
            <person name="Ronald P.C."/>
            <person name="Panaud O."/>
            <person name="Kellogg E.A."/>
            <person name="Brutnell T.P."/>
            <person name="Doust A.N."/>
            <person name="Tuskan G.A."/>
            <person name="Rokhsar D."/>
            <person name="Devos K.M."/>
        </authorList>
    </citation>
    <scope>NUCLEOTIDE SEQUENCE [LARGE SCALE GENOMIC DNA]</scope>
    <source>
        <strain evidence="2">Yugu1</strain>
    </source>
</reference>
<feature type="region of interest" description="Disordered" evidence="1">
    <location>
        <begin position="1"/>
        <end position="61"/>
    </location>
</feature>
<proteinExistence type="predicted"/>
<feature type="compositionally biased region" description="Basic and acidic residues" evidence="1">
    <location>
        <begin position="86"/>
        <end position="99"/>
    </location>
</feature>
<feature type="region of interest" description="Disordered" evidence="1">
    <location>
        <begin position="86"/>
        <end position="137"/>
    </location>
</feature>
<evidence type="ECO:0000256" key="1">
    <source>
        <dbReference type="SAM" id="MobiDB-lite"/>
    </source>
</evidence>
<reference evidence="2" key="2">
    <citation type="submission" date="2015-07" db="EMBL/GenBank/DDBJ databases">
        <authorList>
            <person name="Noorani M."/>
        </authorList>
    </citation>
    <scope>NUCLEOTIDE SEQUENCE</scope>
    <source>
        <strain evidence="2">Yugu1</strain>
    </source>
</reference>